<evidence type="ECO:0000313" key="2">
    <source>
        <dbReference type="Proteomes" id="UP001054837"/>
    </source>
</evidence>
<reference evidence="1 2" key="1">
    <citation type="submission" date="2021-06" db="EMBL/GenBank/DDBJ databases">
        <title>Caerostris darwini draft genome.</title>
        <authorList>
            <person name="Kono N."/>
            <person name="Arakawa K."/>
        </authorList>
    </citation>
    <scope>NUCLEOTIDE SEQUENCE [LARGE SCALE GENOMIC DNA]</scope>
</reference>
<keyword evidence="2" id="KW-1185">Reference proteome</keyword>
<sequence length="110" mass="12850">MNTHFVIDVRFIVYNKETFYLRDTSPLPGSTFVYDLHTPLRSVHVHKWRPIILQSILKQRPTSFNLNDWLTTADTIVPPSASLSTAGHKIFHFSQRKICTYWLSFPAFIL</sequence>
<name>A0AAV4QR54_9ARAC</name>
<evidence type="ECO:0000313" key="1">
    <source>
        <dbReference type="EMBL" id="GIY11749.1"/>
    </source>
</evidence>
<protein>
    <submittedName>
        <fullName evidence="1">Uncharacterized protein</fullName>
    </submittedName>
</protein>
<comment type="caution">
    <text evidence="1">The sequence shown here is derived from an EMBL/GenBank/DDBJ whole genome shotgun (WGS) entry which is preliminary data.</text>
</comment>
<proteinExistence type="predicted"/>
<accession>A0AAV4QR54</accession>
<organism evidence="1 2">
    <name type="scientific">Caerostris darwini</name>
    <dbReference type="NCBI Taxonomy" id="1538125"/>
    <lineage>
        <taxon>Eukaryota</taxon>
        <taxon>Metazoa</taxon>
        <taxon>Ecdysozoa</taxon>
        <taxon>Arthropoda</taxon>
        <taxon>Chelicerata</taxon>
        <taxon>Arachnida</taxon>
        <taxon>Araneae</taxon>
        <taxon>Araneomorphae</taxon>
        <taxon>Entelegynae</taxon>
        <taxon>Araneoidea</taxon>
        <taxon>Araneidae</taxon>
        <taxon>Caerostris</taxon>
    </lineage>
</organism>
<dbReference type="EMBL" id="BPLQ01004955">
    <property type="protein sequence ID" value="GIY11749.1"/>
    <property type="molecule type" value="Genomic_DNA"/>
</dbReference>
<gene>
    <name evidence="1" type="ORF">CDAR_75281</name>
</gene>
<dbReference type="Proteomes" id="UP001054837">
    <property type="component" value="Unassembled WGS sequence"/>
</dbReference>
<dbReference type="AlphaFoldDB" id="A0AAV4QR54"/>